<gene>
    <name evidence="10" type="ORF">METZ01_LOCUS67266</name>
</gene>
<evidence type="ECO:0000313" key="10">
    <source>
        <dbReference type="EMBL" id="SVA14412.1"/>
    </source>
</evidence>
<feature type="non-terminal residue" evidence="10">
    <location>
        <position position="452"/>
    </location>
</feature>
<comment type="catalytic activity">
    <reaction evidence="8">
        <text>tRNA(Leu) + L-leucine + ATP = L-leucyl-tRNA(Leu) + AMP + diphosphate</text>
        <dbReference type="Rhea" id="RHEA:11688"/>
        <dbReference type="Rhea" id="RHEA-COMP:9613"/>
        <dbReference type="Rhea" id="RHEA-COMP:9622"/>
        <dbReference type="ChEBI" id="CHEBI:30616"/>
        <dbReference type="ChEBI" id="CHEBI:33019"/>
        <dbReference type="ChEBI" id="CHEBI:57427"/>
        <dbReference type="ChEBI" id="CHEBI:78442"/>
        <dbReference type="ChEBI" id="CHEBI:78494"/>
        <dbReference type="ChEBI" id="CHEBI:456215"/>
        <dbReference type="EC" id="6.1.1.4"/>
    </reaction>
</comment>
<dbReference type="AlphaFoldDB" id="A0A381TE33"/>
<dbReference type="FunFam" id="1.10.730.10:FF:000002">
    <property type="entry name" value="Leucine--tRNA ligase"/>
    <property type="match status" value="1"/>
</dbReference>
<keyword evidence="3" id="KW-0436">Ligase</keyword>
<feature type="domain" description="Methionyl/Valyl/Leucyl/Isoleucyl-tRNA synthetase anticodon-binding" evidence="9">
    <location>
        <begin position="317"/>
        <end position="428"/>
    </location>
</feature>
<dbReference type="GO" id="GO:0005829">
    <property type="term" value="C:cytosol"/>
    <property type="evidence" value="ECO:0007669"/>
    <property type="project" value="TreeGrafter"/>
</dbReference>
<protein>
    <recommendedName>
        <fullName evidence="2">leucine--tRNA ligase</fullName>
        <ecNumber evidence="2">6.1.1.4</ecNumber>
    </recommendedName>
</protein>
<dbReference type="SUPFAM" id="SSF47323">
    <property type="entry name" value="Anticodon-binding domain of a subclass of class I aminoacyl-tRNA synthetases"/>
    <property type="match status" value="1"/>
</dbReference>
<dbReference type="EC" id="6.1.1.4" evidence="2"/>
<evidence type="ECO:0000256" key="6">
    <source>
        <dbReference type="ARBA" id="ARBA00022917"/>
    </source>
</evidence>
<keyword evidence="5" id="KW-0067">ATP-binding</keyword>
<dbReference type="InterPro" id="IPR013155">
    <property type="entry name" value="M/V/L/I-tRNA-synth_anticd-bd"/>
</dbReference>
<evidence type="ECO:0000256" key="7">
    <source>
        <dbReference type="ARBA" id="ARBA00023146"/>
    </source>
</evidence>
<evidence type="ECO:0000256" key="5">
    <source>
        <dbReference type="ARBA" id="ARBA00022840"/>
    </source>
</evidence>
<evidence type="ECO:0000256" key="2">
    <source>
        <dbReference type="ARBA" id="ARBA00013164"/>
    </source>
</evidence>
<dbReference type="GO" id="GO:0004823">
    <property type="term" value="F:leucine-tRNA ligase activity"/>
    <property type="evidence" value="ECO:0007669"/>
    <property type="project" value="UniProtKB-EC"/>
</dbReference>
<dbReference type="PANTHER" id="PTHR43740:SF2">
    <property type="entry name" value="LEUCINE--TRNA LIGASE, MITOCHONDRIAL"/>
    <property type="match status" value="1"/>
</dbReference>
<evidence type="ECO:0000256" key="3">
    <source>
        <dbReference type="ARBA" id="ARBA00022598"/>
    </source>
</evidence>
<dbReference type="Pfam" id="PF08264">
    <property type="entry name" value="Anticodon_1"/>
    <property type="match status" value="1"/>
</dbReference>
<dbReference type="EMBL" id="UINC01004449">
    <property type="protein sequence ID" value="SVA14412.1"/>
    <property type="molecule type" value="Genomic_DNA"/>
</dbReference>
<evidence type="ECO:0000256" key="4">
    <source>
        <dbReference type="ARBA" id="ARBA00022741"/>
    </source>
</evidence>
<dbReference type="Gene3D" id="3.40.50.620">
    <property type="entry name" value="HUPs"/>
    <property type="match status" value="1"/>
</dbReference>
<dbReference type="PRINTS" id="PR00985">
    <property type="entry name" value="TRNASYNTHLEU"/>
</dbReference>
<sequence>MRDAVFSRQRYWGEPFPVYYVNDIPKIIEKAYLPIKLPDVEKYLPTESGDPPLGRAEYWAWDEKEKKIVPKNKIDNKSIFPMELNTMPGWAGSSWYFLRYIDPKNSNHICSKKTLDYWSNVDLYIGGSEHATGHLLYSRFWTKFLYDREIIPFDEPFKKLINQGMILGSSAIIYRLSGTNKYISKNLLKNEDVEEIHVDVNLINFSDELDIEGLKKWQPIFEKAEFISKNNVFMVDRKIEKMSKRWYNVVNPDLICEDYGADSLRLFEMFLGPLEQYKPWNTSGIVGTHNFLKKLWKLYVDESGIKVKNVKPELDNLKTLHKTIKKIDNDIESYSFNTAVSNFMIAVNELTDQNCVSSEILSPLLIILSPYVPHITEELWSLLGNKESITKESFPDFEKKYLKEESKIYPISINGKVRLKLKLSLDLTNKEIENIIMANDNVLNKLEGVKPK</sequence>
<accession>A0A381TE33</accession>
<keyword evidence="4" id="KW-0547">Nucleotide-binding</keyword>
<reference evidence="10" key="1">
    <citation type="submission" date="2018-05" db="EMBL/GenBank/DDBJ databases">
        <authorList>
            <person name="Lanie J.A."/>
            <person name="Ng W.-L."/>
            <person name="Kazmierczak K.M."/>
            <person name="Andrzejewski T.M."/>
            <person name="Davidsen T.M."/>
            <person name="Wayne K.J."/>
            <person name="Tettelin H."/>
            <person name="Glass J.I."/>
            <person name="Rusch D."/>
            <person name="Podicherti R."/>
            <person name="Tsui H.-C.T."/>
            <person name="Winkler M.E."/>
        </authorList>
    </citation>
    <scope>NUCLEOTIDE SEQUENCE</scope>
</reference>
<dbReference type="GO" id="GO:0006429">
    <property type="term" value="P:leucyl-tRNA aminoacylation"/>
    <property type="evidence" value="ECO:0007669"/>
    <property type="project" value="InterPro"/>
</dbReference>
<organism evidence="10">
    <name type="scientific">marine metagenome</name>
    <dbReference type="NCBI Taxonomy" id="408172"/>
    <lineage>
        <taxon>unclassified sequences</taxon>
        <taxon>metagenomes</taxon>
        <taxon>ecological metagenomes</taxon>
    </lineage>
</organism>
<dbReference type="InterPro" id="IPR002302">
    <property type="entry name" value="Leu-tRNA-ligase"/>
</dbReference>
<evidence type="ECO:0000256" key="8">
    <source>
        <dbReference type="ARBA" id="ARBA00047469"/>
    </source>
</evidence>
<dbReference type="Gene3D" id="1.10.730.10">
    <property type="entry name" value="Isoleucyl-tRNA Synthetase, Domain 1"/>
    <property type="match status" value="1"/>
</dbReference>
<dbReference type="SUPFAM" id="SSF52374">
    <property type="entry name" value="Nucleotidylyl transferase"/>
    <property type="match status" value="1"/>
</dbReference>
<keyword evidence="7" id="KW-0030">Aminoacyl-tRNA synthetase</keyword>
<proteinExistence type="inferred from homology"/>
<dbReference type="InterPro" id="IPR014729">
    <property type="entry name" value="Rossmann-like_a/b/a_fold"/>
</dbReference>
<evidence type="ECO:0000256" key="1">
    <source>
        <dbReference type="ARBA" id="ARBA00005594"/>
    </source>
</evidence>
<keyword evidence="6" id="KW-0648">Protein biosynthesis</keyword>
<dbReference type="CDD" id="cd07958">
    <property type="entry name" value="Anticodon_Ia_Leu_BEm"/>
    <property type="match status" value="1"/>
</dbReference>
<comment type="similarity">
    <text evidence="1">Belongs to the class-I aminoacyl-tRNA synthetase family.</text>
</comment>
<name>A0A381TE33_9ZZZZ</name>
<dbReference type="PANTHER" id="PTHR43740">
    <property type="entry name" value="LEUCYL-TRNA SYNTHETASE"/>
    <property type="match status" value="1"/>
</dbReference>
<evidence type="ECO:0000259" key="9">
    <source>
        <dbReference type="Pfam" id="PF08264"/>
    </source>
</evidence>
<dbReference type="GO" id="GO:0005524">
    <property type="term" value="F:ATP binding"/>
    <property type="evidence" value="ECO:0007669"/>
    <property type="project" value="UniProtKB-KW"/>
</dbReference>
<dbReference type="InterPro" id="IPR009080">
    <property type="entry name" value="tRNAsynth_Ia_anticodon-bd"/>
</dbReference>